<feature type="domain" description="HTH hxlR-type" evidence="4">
    <location>
        <begin position="11"/>
        <end position="112"/>
    </location>
</feature>
<evidence type="ECO:0000259" key="4">
    <source>
        <dbReference type="PROSITE" id="PS51118"/>
    </source>
</evidence>
<evidence type="ECO:0000256" key="3">
    <source>
        <dbReference type="ARBA" id="ARBA00023163"/>
    </source>
</evidence>
<dbReference type="EMBL" id="JAOPJZ010000026">
    <property type="protein sequence ID" value="MCU4753964.1"/>
    <property type="molecule type" value="Genomic_DNA"/>
</dbReference>
<proteinExistence type="predicted"/>
<dbReference type="Pfam" id="PF08663">
    <property type="entry name" value="HalX"/>
    <property type="match status" value="1"/>
</dbReference>
<dbReference type="Gene3D" id="3.40.50.2300">
    <property type="match status" value="1"/>
</dbReference>
<dbReference type="Gene3D" id="1.10.10.10">
    <property type="entry name" value="Winged helix-like DNA-binding domain superfamily/Winged helix DNA-binding domain"/>
    <property type="match status" value="1"/>
</dbReference>
<dbReference type="AlphaFoldDB" id="A0AAP2ZDI6"/>
<dbReference type="PANTHER" id="PTHR33204:SF18">
    <property type="entry name" value="TRANSCRIPTIONAL REGULATORY PROTEIN"/>
    <property type="match status" value="1"/>
</dbReference>
<keyword evidence="3" id="KW-0804">Transcription</keyword>
<keyword evidence="1" id="KW-0805">Transcription regulation</keyword>
<dbReference type="InterPro" id="IPR013971">
    <property type="entry name" value="HalX_domain"/>
</dbReference>
<gene>
    <name evidence="5" type="ORF">OB919_18605</name>
</gene>
<dbReference type="SUPFAM" id="SSF46785">
    <property type="entry name" value="Winged helix' DNA-binding domain"/>
    <property type="match status" value="1"/>
</dbReference>
<evidence type="ECO:0000256" key="2">
    <source>
        <dbReference type="ARBA" id="ARBA00023125"/>
    </source>
</evidence>
<dbReference type="SUPFAM" id="SSF52172">
    <property type="entry name" value="CheY-like"/>
    <property type="match status" value="1"/>
</dbReference>
<evidence type="ECO:0000313" key="6">
    <source>
        <dbReference type="Proteomes" id="UP001321047"/>
    </source>
</evidence>
<dbReference type="RefSeq" id="WP_342810270.1">
    <property type="nucleotide sequence ID" value="NZ_JAOPJZ010000026.1"/>
</dbReference>
<keyword evidence="2" id="KW-0238">DNA-binding</keyword>
<name>A0AAP2ZDI6_9EURY</name>
<comment type="caution">
    <text evidence="5">The sequence shown here is derived from an EMBL/GenBank/DDBJ whole genome shotgun (WGS) entry which is preliminary data.</text>
</comment>
<dbReference type="InterPro" id="IPR036388">
    <property type="entry name" value="WH-like_DNA-bd_sf"/>
</dbReference>
<reference evidence="5 6" key="1">
    <citation type="submission" date="2022-09" db="EMBL/GenBank/DDBJ databases">
        <title>Enrichment on poylsaccharides allowed isolation of novel metabolic and taxonomic groups of Haloarchaea.</title>
        <authorList>
            <person name="Sorokin D.Y."/>
            <person name="Elcheninov A.G."/>
            <person name="Khizhniak T.V."/>
            <person name="Kolganova T.V."/>
            <person name="Kublanov I.V."/>
        </authorList>
    </citation>
    <scope>NUCLEOTIDE SEQUENCE [LARGE SCALE GENOMIC DNA]</scope>
    <source>
        <strain evidence="5 6">AArc-curdl1</strain>
    </source>
</reference>
<dbReference type="PROSITE" id="PS51118">
    <property type="entry name" value="HTH_HXLR"/>
    <property type="match status" value="1"/>
</dbReference>
<keyword evidence="6" id="KW-1185">Reference proteome</keyword>
<evidence type="ECO:0000256" key="1">
    <source>
        <dbReference type="ARBA" id="ARBA00023015"/>
    </source>
</evidence>
<protein>
    <submittedName>
        <fullName evidence="5">Winged helix-turn-helix transcriptional regulator</fullName>
    </submittedName>
</protein>
<accession>A0AAP2ZDI6</accession>
<dbReference type="InterPro" id="IPR002577">
    <property type="entry name" value="HTH_HxlR"/>
</dbReference>
<dbReference type="GO" id="GO:0003677">
    <property type="term" value="F:DNA binding"/>
    <property type="evidence" value="ECO:0007669"/>
    <property type="project" value="UniProtKB-KW"/>
</dbReference>
<dbReference type="PANTHER" id="PTHR33204">
    <property type="entry name" value="TRANSCRIPTIONAL REGULATOR, MARR FAMILY"/>
    <property type="match status" value="1"/>
</dbReference>
<dbReference type="InterPro" id="IPR011006">
    <property type="entry name" value="CheY-like_superfamily"/>
</dbReference>
<sequence>MAHDGVDLSTSTRTALDALAVLSNKWHPVVLAVLHDRGPMGFNELLNSIPDISGKVLTDTLGKLQDAGLVERTVLNESPLRVRYELTTAGTEFEAVFDALSGWGEAHLETAIPSVLLADGDRRITDMYRQWLDGQYTVTRAHTGEELAETLEEERIDVVVIDADLPGLANVARSQLSGSTWRTILLVESRPGFDVLEIPCDDVRRKPIVQETASKAIDLQLERQGEPPAYRELAALQSKRSLFQSVYATERLESNDRYSAMVTQIETLEDQLETPSELQDTIERS</sequence>
<dbReference type="Pfam" id="PF01638">
    <property type="entry name" value="HxlR"/>
    <property type="match status" value="1"/>
</dbReference>
<dbReference type="InterPro" id="IPR036390">
    <property type="entry name" value="WH_DNA-bd_sf"/>
</dbReference>
<dbReference type="Proteomes" id="UP001321047">
    <property type="component" value="Unassembled WGS sequence"/>
</dbReference>
<organism evidence="5 6">
    <name type="scientific">Natronosalvus hydrolyticus</name>
    <dbReference type="NCBI Taxonomy" id="2979988"/>
    <lineage>
        <taxon>Archaea</taxon>
        <taxon>Methanobacteriati</taxon>
        <taxon>Methanobacteriota</taxon>
        <taxon>Stenosarchaea group</taxon>
        <taxon>Halobacteria</taxon>
        <taxon>Halobacteriales</taxon>
        <taxon>Natrialbaceae</taxon>
        <taxon>Natronosalvus</taxon>
    </lineage>
</organism>
<evidence type="ECO:0000313" key="5">
    <source>
        <dbReference type="EMBL" id="MCU4753964.1"/>
    </source>
</evidence>